<feature type="non-terminal residue" evidence="1">
    <location>
        <position position="50"/>
    </location>
</feature>
<name>A0A382HKX2_9ZZZZ</name>
<dbReference type="AlphaFoldDB" id="A0A382HKX2"/>
<proteinExistence type="predicted"/>
<reference evidence="1" key="1">
    <citation type="submission" date="2018-05" db="EMBL/GenBank/DDBJ databases">
        <authorList>
            <person name="Lanie J.A."/>
            <person name="Ng W.-L."/>
            <person name="Kazmierczak K.M."/>
            <person name="Andrzejewski T.M."/>
            <person name="Davidsen T.M."/>
            <person name="Wayne K.J."/>
            <person name="Tettelin H."/>
            <person name="Glass J.I."/>
            <person name="Rusch D."/>
            <person name="Podicherti R."/>
            <person name="Tsui H.-C.T."/>
            <person name="Winkler M.E."/>
        </authorList>
    </citation>
    <scope>NUCLEOTIDE SEQUENCE</scope>
</reference>
<accession>A0A382HKX2</accession>
<evidence type="ECO:0000313" key="1">
    <source>
        <dbReference type="EMBL" id="SVB87557.1"/>
    </source>
</evidence>
<protein>
    <submittedName>
        <fullName evidence="1">Uncharacterized protein</fullName>
    </submittedName>
</protein>
<sequence length="50" mass="5819">MKFKVYDEDRKKIGGETGKASDTQYSYVRLATRLPMGLLRACPFVYRNDE</sequence>
<organism evidence="1">
    <name type="scientific">marine metagenome</name>
    <dbReference type="NCBI Taxonomy" id="408172"/>
    <lineage>
        <taxon>unclassified sequences</taxon>
        <taxon>metagenomes</taxon>
        <taxon>ecological metagenomes</taxon>
    </lineage>
</organism>
<dbReference type="EMBL" id="UINC01061704">
    <property type="protein sequence ID" value="SVB87557.1"/>
    <property type="molecule type" value="Genomic_DNA"/>
</dbReference>
<gene>
    <name evidence="1" type="ORF">METZ01_LOCUS240411</name>
</gene>